<protein>
    <submittedName>
        <fullName evidence="1">Uncharacterized protein</fullName>
    </submittedName>
</protein>
<dbReference type="EMBL" id="AP014685">
    <property type="protein sequence ID" value="BAR57415.1"/>
    <property type="molecule type" value="Genomic_DNA"/>
</dbReference>
<evidence type="ECO:0000313" key="1">
    <source>
        <dbReference type="EMBL" id="BAR57415.1"/>
    </source>
</evidence>
<gene>
    <name evidence="1" type="ORF">NK6_4246</name>
</gene>
<organism evidence="1 2">
    <name type="scientific">Bradyrhizobium diazoefficiens</name>
    <dbReference type="NCBI Taxonomy" id="1355477"/>
    <lineage>
        <taxon>Bacteria</taxon>
        <taxon>Pseudomonadati</taxon>
        <taxon>Pseudomonadota</taxon>
        <taxon>Alphaproteobacteria</taxon>
        <taxon>Hyphomicrobiales</taxon>
        <taxon>Nitrobacteraceae</taxon>
        <taxon>Bradyrhizobium</taxon>
    </lineage>
</organism>
<dbReference type="Proteomes" id="UP000063308">
    <property type="component" value="Chromosome"/>
</dbReference>
<dbReference type="AlphaFoldDB" id="A0A0E3VUH4"/>
<reference evidence="1 2" key="1">
    <citation type="submission" date="2014-11" db="EMBL/GenBank/DDBJ databases">
        <title>Symbiosis island explosion on the genome of extra-slow-growing strains of soybean bradyrhizobia with massive insertion sequences.</title>
        <authorList>
            <person name="Iida T."/>
            <person name="Minamisawa K."/>
        </authorList>
    </citation>
    <scope>NUCLEOTIDE SEQUENCE [LARGE SCALE GENOMIC DNA]</scope>
    <source>
        <strain evidence="1 2">NK6</strain>
    </source>
</reference>
<evidence type="ECO:0000313" key="2">
    <source>
        <dbReference type="Proteomes" id="UP000063308"/>
    </source>
</evidence>
<name>A0A0E3VUH4_9BRAD</name>
<accession>A0A0E3VUH4</accession>
<proteinExistence type="predicted"/>
<sequence>MAVTHAAGRPHPDGTRMFHNGKQCRSQAARHGLVGFAARNTIRNDD</sequence>